<dbReference type="EMBL" id="CP090167">
    <property type="protein sequence ID" value="UJO17432.1"/>
    <property type="molecule type" value="Genomic_DNA"/>
</dbReference>
<dbReference type="SUPFAM" id="SSF56112">
    <property type="entry name" value="Protein kinase-like (PK-like)"/>
    <property type="match status" value="1"/>
</dbReference>
<dbReference type="Gene3D" id="1.10.510.10">
    <property type="entry name" value="Transferase(Phosphotransferase) domain 1"/>
    <property type="match status" value="1"/>
</dbReference>
<dbReference type="Gene3D" id="1.20.120.610">
    <property type="entry name" value="lithium bound rotor ring of v- atpase"/>
    <property type="match status" value="1"/>
</dbReference>
<evidence type="ECO:0000256" key="5">
    <source>
        <dbReference type="ARBA" id="ARBA00022692"/>
    </source>
</evidence>
<feature type="region of interest" description="Disordered" evidence="14">
    <location>
        <begin position="268"/>
        <end position="299"/>
    </location>
</feature>
<evidence type="ECO:0000256" key="10">
    <source>
        <dbReference type="ARBA" id="ARBA00040723"/>
    </source>
</evidence>
<protein>
    <recommendedName>
        <fullName evidence="10">V-type proton ATPase subunit c'</fullName>
    </recommendedName>
    <alternativeName>
        <fullName evidence="11">Vacuolar proton pump c' subunit</fullName>
    </alternativeName>
</protein>
<feature type="region of interest" description="Disordered" evidence="14">
    <location>
        <begin position="965"/>
        <end position="984"/>
    </location>
</feature>
<dbReference type="PRINTS" id="PR00122">
    <property type="entry name" value="VACATPASE"/>
</dbReference>
<dbReference type="InterPro" id="IPR011009">
    <property type="entry name" value="Kinase-like_dom_sf"/>
</dbReference>
<dbReference type="PANTHER" id="PTHR37542:SF2">
    <property type="entry name" value="PROTEIN KINASE DOMAIN-CONTAINING PROTEIN"/>
    <property type="match status" value="1"/>
</dbReference>
<dbReference type="Pfam" id="PF00137">
    <property type="entry name" value="ATP-synt_C"/>
    <property type="match status" value="2"/>
</dbReference>
<feature type="region of interest" description="Disordered" evidence="14">
    <location>
        <begin position="1044"/>
        <end position="1106"/>
    </location>
</feature>
<dbReference type="SUPFAM" id="SSF50494">
    <property type="entry name" value="Trypsin-like serine proteases"/>
    <property type="match status" value="1"/>
</dbReference>
<feature type="transmembrane region" description="Helical" evidence="15">
    <location>
        <begin position="56"/>
        <end position="78"/>
    </location>
</feature>
<dbReference type="OrthoDB" id="5418235at2759"/>
<dbReference type="KEGG" id="ffu:CLAFUR5_05745"/>
<dbReference type="GeneID" id="71985623"/>
<feature type="region of interest" description="Disordered" evidence="14">
    <location>
        <begin position="702"/>
        <end position="751"/>
    </location>
</feature>
<dbReference type="GO" id="GO:0033179">
    <property type="term" value="C:proton-transporting V-type ATPase, V0 domain"/>
    <property type="evidence" value="ECO:0007669"/>
    <property type="project" value="InterPro"/>
</dbReference>
<feature type="compositionally biased region" description="Polar residues" evidence="14">
    <location>
        <begin position="702"/>
        <end position="713"/>
    </location>
</feature>
<evidence type="ECO:0000256" key="15">
    <source>
        <dbReference type="SAM" id="Phobius"/>
    </source>
</evidence>
<evidence type="ECO:0000256" key="3">
    <source>
        <dbReference type="ARBA" id="ARBA00022448"/>
    </source>
</evidence>
<comment type="subunit">
    <text evidence="13">V-ATPase is a heteromultimeric enzyme composed of a peripheral catalytic V1 complex (components A to H) attached to an integral membrane V0 proton pore complex (components: a, c, c', c'', d, e, f and VOA1). The decameric c-ring forms the proton-conducting pore, and is composed of eight proteolipid subunits c, one subunit c' and one subunit c''.</text>
</comment>
<comment type="subcellular location">
    <subcellularLocation>
        <location evidence="1">Vacuole membrane</location>
        <topology evidence="1">Multi-pass membrane protein</topology>
    </subcellularLocation>
</comment>
<dbReference type="InterPro" id="IPR035921">
    <property type="entry name" value="F/V-ATP_Csub_sf"/>
</dbReference>
<dbReference type="GO" id="GO:0000324">
    <property type="term" value="C:fungal-type vacuole"/>
    <property type="evidence" value="ECO:0007669"/>
    <property type="project" value="UniProtKB-ARBA"/>
</dbReference>
<keyword evidence="5 15" id="KW-0812">Transmembrane</keyword>
<feature type="compositionally biased region" description="Acidic residues" evidence="14">
    <location>
        <begin position="1069"/>
        <end position="1078"/>
    </location>
</feature>
<evidence type="ECO:0000256" key="6">
    <source>
        <dbReference type="ARBA" id="ARBA00022781"/>
    </source>
</evidence>
<feature type="region of interest" description="Disordered" evidence="14">
    <location>
        <begin position="1365"/>
        <end position="1386"/>
    </location>
</feature>
<dbReference type="Proteomes" id="UP000756132">
    <property type="component" value="Chromosome 5"/>
</dbReference>
<reference evidence="17" key="2">
    <citation type="journal article" date="2022" name="Microb. Genom.">
        <title>A chromosome-scale genome assembly of the tomato pathogen Cladosporium fulvum reveals a compartmentalized genome architecture and the presence of a dispensable chromosome.</title>
        <authorList>
            <person name="Zaccaron A.Z."/>
            <person name="Chen L.H."/>
            <person name="Samaras A."/>
            <person name="Stergiopoulos I."/>
        </authorList>
    </citation>
    <scope>NUCLEOTIDE SEQUENCE</scope>
    <source>
        <strain evidence="17">Race5_Kim</strain>
    </source>
</reference>
<keyword evidence="4" id="KW-0926">Vacuole</keyword>
<organism evidence="17 18">
    <name type="scientific">Passalora fulva</name>
    <name type="common">Tomato leaf mold</name>
    <name type="synonym">Cladosporium fulvum</name>
    <dbReference type="NCBI Taxonomy" id="5499"/>
    <lineage>
        <taxon>Eukaryota</taxon>
        <taxon>Fungi</taxon>
        <taxon>Dikarya</taxon>
        <taxon>Ascomycota</taxon>
        <taxon>Pezizomycotina</taxon>
        <taxon>Dothideomycetes</taxon>
        <taxon>Dothideomycetidae</taxon>
        <taxon>Mycosphaerellales</taxon>
        <taxon>Mycosphaerellaceae</taxon>
        <taxon>Fulvia</taxon>
    </lineage>
</organism>
<evidence type="ECO:0000256" key="14">
    <source>
        <dbReference type="SAM" id="MobiDB-lite"/>
    </source>
</evidence>
<keyword evidence="8" id="KW-0406">Ion transport</keyword>
<comment type="function">
    <text evidence="12">Proton-conducting pore forming subunit of the V0 complex of vacuolar(H+)-ATPase (V-ATPase), a multisubunit enzyme composed of a peripheral complex (V1) that hydrolyzes ATP and a membrane integral complex (V0) that translocates protons. V-ATPase is responsible for acidifying and maintaining the pH of intracellular compartments.</text>
</comment>
<feature type="region of interest" description="Disordered" evidence="14">
    <location>
        <begin position="769"/>
        <end position="789"/>
    </location>
</feature>
<feature type="compositionally biased region" description="Polar residues" evidence="14">
    <location>
        <begin position="722"/>
        <end position="732"/>
    </location>
</feature>
<dbReference type="FunFam" id="1.20.120.610:FF:000003">
    <property type="entry name" value="V-type proton ATPase proteolipid subunit"/>
    <property type="match status" value="1"/>
</dbReference>
<feature type="compositionally biased region" description="Low complexity" evidence="14">
    <location>
        <begin position="278"/>
        <end position="291"/>
    </location>
</feature>
<evidence type="ECO:0000256" key="1">
    <source>
        <dbReference type="ARBA" id="ARBA00004128"/>
    </source>
</evidence>
<dbReference type="InterPro" id="IPR002379">
    <property type="entry name" value="ATPase_proteolipid_c-like_dom"/>
</dbReference>
<evidence type="ECO:0000256" key="4">
    <source>
        <dbReference type="ARBA" id="ARBA00022554"/>
    </source>
</evidence>
<feature type="transmembrane region" description="Helical" evidence="15">
    <location>
        <begin position="130"/>
        <end position="150"/>
    </location>
</feature>
<feature type="domain" description="V-ATPase proteolipid subunit C-like" evidence="16">
    <location>
        <begin position="18"/>
        <end position="76"/>
    </location>
</feature>
<accession>A0A9Q8P8W6</accession>
<feature type="compositionally biased region" description="Low complexity" evidence="14">
    <location>
        <begin position="1334"/>
        <end position="1343"/>
    </location>
</feature>
<evidence type="ECO:0000313" key="17">
    <source>
        <dbReference type="EMBL" id="UJO17432.1"/>
    </source>
</evidence>
<keyword evidence="9 15" id="KW-0472">Membrane</keyword>
<dbReference type="RefSeq" id="XP_047761798.1">
    <property type="nucleotide sequence ID" value="XM_047904893.1"/>
</dbReference>
<feature type="region of interest" description="Disordered" evidence="14">
    <location>
        <begin position="1331"/>
        <end position="1350"/>
    </location>
</feature>
<dbReference type="NCBIfam" id="TIGR01100">
    <property type="entry name" value="V_ATP_synt_C"/>
    <property type="match status" value="1"/>
</dbReference>
<keyword evidence="6" id="KW-0375">Hydrogen ion transport</keyword>
<feature type="transmembrane region" description="Helical" evidence="15">
    <location>
        <begin position="12"/>
        <end position="35"/>
    </location>
</feature>
<evidence type="ECO:0000256" key="9">
    <source>
        <dbReference type="ARBA" id="ARBA00023136"/>
    </source>
</evidence>
<dbReference type="SUPFAM" id="SSF81333">
    <property type="entry name" value="F1F0 ATP synthase subunit C"/>
    <property type="match status" value="1"/>
</dbReference>
<keyword evidence="3" id="KW-0813">Transport</keyword>
<dbReference type="InterPro" id="IPR011555">
    <property type="entry name" value="ATPase_proteolipid_su_C_euk"/>
</dbReference>
<dbReference type="InterPro" id="IPR009003">
    <property type="entry name" value="Peptidase_S1_PA"/>
</dbReference>
<proteinExistence type="inferred from homology"/>
<sequence length="1386" mass="151893">MASAEYTPKFAPFLGMAGIAFAMIFGCMGAAYGTAKSGIGIANVGTFRPDLIMKSLIPVVMSGIIAVYALVVAVLIAGNMKPPPEMEYSLFNGCMHLACGLSVGLTGLAAGYAIGVVGDSGVRAYMQQSRIFVGMVLILIFGEVLGLYGAQHAPMHRKFRIQKDRLVTWGLEWSDQEKGLDADIDEEVAKAGLTETVTSVMHNIQEVLIESESIRSASLPLRKAGELITADPAPFDEARYEDLLKDLTTSIDTLYDLSMSRRAIARGEHPKFEDPMTEEAAAAVEASSGSSKQKRIPRKALHEKSLYEPSFASSATTLINPPPFERPVLSPYAGLPARIEASALRLPNEGPPPYEAIGVPSTTRMIALLARNRAPESVQQATGSPAPEVPVLIEYASYDTTYRETGVPPPLQRLEALAQFLQPMRAESQTNLSLLGYFENLHQPRIGLVYDLPYSILNKVPAHRASEALMPLSLLKLVQKSNRTQSQAPEVPPPALEHRFRMALRLTEQLHSLHARQIAHGNINSSSIIFTTAKTDSDAARLDHLRAPLWASFDVFSKCTVEGIRREPAFNIYRHPHDEPNKDSRGFPVDLKFDLYGLGLVLLEVGLWTPISELYKSKYTIPDFKLRLEKLWIPKLGAKCGSAYQRAVETCLRLSDDPDNSRLTVEGIYGILLQFLKRCCLLDDVGSSTELIPVSELMSAPNSPAMTMSSAPSRRQRRRISEASSLARAQTEPSEHVPSPKNPPQRHYTAPVPSPAAIARLSSAGVASYNEPPISRQSSRASQLSPRPSFNEVRNQLVDAGNQIKEDVQFTASSTSFKDFKRRVTLIQQKWRECQAFKEKKRTQQYVQHLEQRRSIEGLREKRSRPKRYEFSTVPVPPEAWDYFQEHIVSQVMNLMQKTLPIKESSSINLVSYGETPDTTKPTVIVTCEKHASMAKAKHILKRHLKIDKNILDIRVKQDIVRRCRRSRRDRASNASRSMAPWRDPDVVKAANGEYQQQPVCGASIGSYRYDEHLPPASFGGLVVVDGTTYGMSVHHMLEPEEAIEDEQEEDAEEGADDESETSSLGGSDDGDLSDEDNLSTVRPASTIDDEPMALNDTDGDCPGITPDDMEEITITQPALDDAIDCDLHAEEDEDDDDSGIDEDHLLSFKLGLVHASSGLRRTAKSHEGGFKSVSQSLPQEIDWALFELLPPRTHPFNLITGGQKFCSASPDRKGNTLPQTFQPSTNLSCKTVYCLGRTSGLGHGTVSANMVPVKIHGRSTYSASWTVAGTFGTGGDSGAWVVDSEDGKVCGHVLASRTGQTYICPMDLLLEDIKQTLGAREVVLPAVTEVGGSSRPSSSSSSSERKAMLADAINRMRIGEAEAAGGVAIPPSSSPVRAREVEPVG</sequence>
<dbReference type="CDD" id="cd18175">
    <property type="entry name" value="ATP-synt_Vo_c_ATP6C_rpt1"/>
    <property type="match status" value="1"/>
</dbReference>
<comment type="similarity">
    <text evidence="2">Belongs to the V-ATPase proteolipid subunit family.</text>
</comment>
<evidence type="ECO:0000256" key="7">
    <source>
        <dbReference type="ARBA" id="ARBA00022989"/>
    </source>
</evidence>
<feature type="transmembrane region" description="Helical" evidence="15">
    <location>
        <begin position="90"/>
        <end position="118"/>
    </location>
</feature>
<evidence type="ECO:0000256" key="2">
    <source>
        <dbReference type="ARBA" id="ARBA00007296"/>
    </source>
</evidence>
<dbReference type="GO" id="GO:0046961">
    <property type="term" value="F:proton-transporting ATPase activity, rotational mechanism"/>
    <property type="evidence" value="ECO:0007669"/>
    <property type="project" value="InterPro"/>
</dbReference>
<dbReference type="CDD" id="cd18176">
    <property type="entry name" value="ATP-synt_Vo_c_ATP6C_rpt2"/>
    <property type="match status" value="1"/>
</dbReference>
<name>A0A9Q8P8W6_PASFU</name>
<dbReference type="GO" id="GO:0005774">
    <property type="term" value="C:vacuolar membrane"/>
    <property type="evidence" value="ECO:0007669"/>
    <property type="project" value="UniProtKB-SubCell"/>
</dbReference>
<feature type="domain" description="V-ATPase proteolipid subunit C-like" evidence="16">
    <location>
        <begin position="97"/>
        <end position="149"/>
    </location>
</feature>
<feature type="compositionally biased region" description="Acidic residues" evidence="14">
    <location>
        <begin position="1044"/>
        <end position="1061"/>
    </location>
</feature>
<evidence type="ECO:0000259" key="16">
    <source>
        <dbReference type="Pfam" id="PF00137"/>
    </source>
</evidence>
<dbReference type="PANTHER" id="PTHR37542">
    <property type="entry name" value="HELO DOMAIN-CONTAINING PROTEIN-RELATED"/>
    <property type="match status" value="1"/>
</dbReference>
<evidence type="ECO:0000256" key="13">
    <source>
        <dbReference type="ARBA" id="ARBA00046480"/>
    </source>
</evidence>
<reference evidence="17" key="1">
    <citation type="submission" date="2021-12" db="EMBL/GenBank/DDBJ databases">
        <authorList>
            <person name="Zaccaron A."/>
            <person name="Stergiopoulos I."/>
        </authorList>
    </citation>
    <scope>NUCLEOTIDE SEQUENCE</scope>
    <source>
        <strain evidence="17">Race5_Kim</strain>
    </source>
</reference>
<evidence type="ECO:0000256" key="12">
    <source>
        <dbReference type="ARBA" id="ARBA00045519"/>
    </source>
</evidence>
<evidence type="ECO:0000256" key="11">
    <source>
        <dbReference type="ARBA" id="ARBA00041484"/>
    </source>
</evidence>
<dbReference type="InterPro" id="IPR000245">
    <property type="entry name" value="ATPase_proteolipid_csu"/>
</dbReference>
<feature type="compositionally biased region" description="Polar residues" evidence="14">
    <location>
        <begin position="775"/>
        <end position="789"/>
    </location>
</feature>
<gene>
    <name evidence="17" type="ORF">CLAFUR5_05745</name>
</gene>
<keyword evidence="18" id="KW-1185">Reference proteome</keyword>
<evidence type="ECO:0000256" key="8">
    <source>
        <dbReference type="ARBA" id="ARBA00023065"/>
    </source>
</evidence>
<evidence type="ECO:0000313" key="18">
    <source>
        <dbReference type="Proteomes" id="UP000756132"/>
    </source>
</evidence>
<keyword evidence="7 15" id="KW-1133">Transmembrane helix</keyword>